<feature type="coiled-coil region" evidence="1">
    <location>
        <begin position="444"/>
        <end position="471"/>
    </location>
</feature>
<dbReference type="PROSITE" id="PS51299">
    <property type="entry name" value="HTH_APSES"/>
    <property type="match status" value="1"/>
</dbReference>
<evidence type="ECO:0000256" key="2">
    <source>
        <dbReference type="SAM" id="MobiDB-lite"/>
    </source>
</evidence>
<keyword evidence="1" id="KW-0175">Coiled coil</keyword>
<keyword evidence="5" id="KW-1185">Reference proteome</keyword>
<dbReference type="OrthoDB" id="64867at2759"/>
<dbReference type="GO" id="GO:0005768">
    <property type="term" value="C:endosome"/>
    <property type="evidence" value="ECO:0007669"/>
    <property type="project" value="TreeGrafter"/>
</dbReference>
<accession>A0A8H6XET3</accession>
<gene>
    <name evidence="4" type="ORF">MVEN_01999100</name>
</gene>
<dbReference type="Proteomes" id="UP000620124">
    <property type="component" value="Unassembled WGS sequence"/>
</dbReference>
<feature type="region of interest" description="Disordered" evidence="2">
    <location>
        <begin position="128"/>
        <end position="152"/>
    </location>
</feature>
<reference evidence="4" key="1">
    <citation type="submission" date="2020-05" db="EMBL/GenBank/DDBJ databases">
        <title>Mycena genomes resolve the evolution of fungal bioluminescence.</title>
        <authorList>
            <person name="Tsai I.J."/>
        </authorList>
    </citation>
    <scope>NUCLEOTIDE SEQUENCE</scope>
    <source>
        <strain evidence="4">CCC161011</strain>
    </source>
</reference>
<dbReference type="PANTHER" id="PTHR23030">
    <property type="entry name" value="PCD6 INTERACTING PROTEIN-RELATED"/>
    <property type="match status" value="1"/>
</dbReference>
<evidence type="ECO:0000313" key="5">
    <source>
        <dbReference type="Proteomes" id="UP000620124"/>
    </source>
</evidence>
<dbReference type="InterPro" id="IPR025304">
    <property type="entry name" value="ALIX_V_dom"/>
</dbReference>
<evidence type="ECO:0000256" key="1">
    <source>
        <dbReference type="SAM" id="Coils"/>
    </source>
</evidence>
<dbReference type="AlphaFoldDB" id="A0A8H6XET3"/>
<dbReference type="Gene3D" id="1.20.140.50">
    <property type="entry name" value="alix/aip1 like domains"/>
    <property type="match status" value="1"/>
</dbReference>
<evidence type="ECO:0000313" key="4">
    <source>
        <dbReference type="EMBL" id="KAF7339217.1"/>
    </source>
</evidence>
<dbReference type="PANTHER" id="PTHR23030:SF39">
    <property type="entry name" value="PROGRAMMED CELL DEATH 6-INTERACTING PROTEIN"/>
    <property type="match status" value="1"/>
</dbReference>
<dbReference type="EMBL" id="JACAZI010000020">
    <property type="protein sequence ID" value="KAF7339217.1"/>
    <property type="molecule type" value="Genomic_DNA"/>
</dbReference>
<feature type="region of interest" description="Disordered" evidence="2">
    <location>
        <begin position="503"/>
        <end position="527"/>
    </location>
</feature>
<evidence type="ECO:0000259" key="3">
    <source>
        <dbReference type="PROSITE" id="PS51299"/>
    </source>
</evidence>
<feature type="domain" description="HTH APSES-type" evidence="3">
    <location>
        <begin position="34"/>
        <end position="154"/>
    </location>
</feature>
<comment type="caution">
    <text evidence="4">The sequence shown here is derived from an EMBL/GenBank/DDBJ whole genome shotgun (WGS) entry which is preliminary data.</text>
</comment>
<dbReference type="InterPro" id="IPR036887">
    <property type="entry name" value="HTH_APSES_sf"/>
</dbReference>
<dbReference type="Pfam" id="PF13949">
    <property type="entry name" value="ALIX_LYPXL_bnd"/>
    <property type="match status" value="1"/>
</dbReference>
<dbReference type="SUPFAM" id="SSF54616">
    <property type="entry name" value="DNA-binding domain of Mlu1-box binding protein MBP1"/>
    <property type="match status" value="1"/>
</dbReference>
<dbReference type="InterPro" id="IPR003163">
    <property type="entry name" value="Tscrpt_reg_HTH_APSES-type"/>
</dbReference>
<name>A0A8H6XET3_9AGAR</name>
<dbReference type="Gene3D" id="1.20.120.560">
    <property type="entry name" value="alix/aip1 in complex with the ypdl late domain"/>
    <property type="match status" value="1"/>
</dbReference>
<protein>
    <submittedName>
        <fullName evidence="4">pH-response regulator protein palA/RIM20</fullName>
    </submittedName>
</protein>
<proteinExistence type="predicted"/>
<sequence>MTSATRPPLPVWHRNTHLKDIDSLVVKYQILNFQGKDILVGRLKVDTPTPSGHAFIIRRFDTGAVSLTTMFQVAFPNASEELKKREIQWVEDTYDLTGNNGSSKDTSITLLAGTWVSPTIAVELGEHRSSMRNPTRPQTIGERGNKGSKSVVGPGWGAREAINIYNYRKQNLVKDKIADAAQRLKDEADETLRLLNLPSSLEALEHSAGLPPSLLQKAEQVRLQDGPAKIEATIAYLQRLAMDILDNEAFEDEAMRKDAAFDRPSSHEANAELIKKERHYRYILVRVAASDETVRQKWDDWKGSIVQLTSDPASTLSPSNRSSAEAAEAVKHSRALRAALEALDSLHREFQDFVRQAQRLADADDIYPRVLNAASGLEKLAEVKPKMFEDVFDQELAKYDKFLEEINKGESKQAELLATIERRNEQFLQSRREDLSLEARKNALRSLDLSYQKYREIIADLNERIQFYNDLMQIFIEFKTQCRTWSQQRSSEIHALARLVEESSLQDEDPDFEPPSPPRRRQDLRRV</sequence>
<organism evidence="4 5">
    <name type="scientific">Mycena venus</name>
    <dbReference type="NCBI Taxonomy" id="2733690"/>
    <lineage>
        <taxon>Eukaryota</taxon>
        <taxon>Fungi</taxon>
        <taxon>Dikarya</taxon>
        <taxon>Basidiomycota</taxon>
        <taxon>Agaricomycotina</taxon>
        <taxon>Agaricomycetes</taxon>
        <taxon>Agaricomycetidae</taxon>
        <taxon>Agaricales</taxon>
        <taxon>Marasmiineae</taxon>
        <taxon>Mycenaceae</taxon>
        <taxon>Mycena</taxon>
    </lineage>
</organism>
<dbReference type="GO" id="GO:0003677">
    <property type="term" value="F:DNA binding"/>
    <property type="evidence" value="ECO:0007669"/>
    <property type="project" value="InterPro"/>
</dbReference>